<dbReference type="AlphaFoldDB" id="A0AAV4RBF8"/>
<protein>
    <recommendedName>
        <fullName evidence="3">Maturase K</fullName>
    </recommendedName>
</protein>
<name>A0AAV4RBF8_9ARAC</name>
<comment type="caution">
    <text evidence="1">The sequence shown here is derived from an EMBL/GenBank/DDBJ whole genome shotgun (WGS) entry which is preliminary data.</text>
</comment>
<evidence type="ECO:0000313" key="1">
    <source>
        <dbReference type="EMBL" id="GIY17949.1"/>
    </source>
</evidence>
<gene>
    <name evidence="1" type="ORF">CDAR_7571</name>
</gene>
<organism evidence="1 2">
    <name type="scientific">Caerostris darwini</name>
    <dbReference type="NCBI Taxonomy" id="1538125"/>
    <lineage>
        <taxon>Eukaryota</taxon>
        <taxon>Metazoa</taxon>
        <taxon>Ecdysozoa</taxon>
        <taxon>Arthropoda</taxon>
        <taxon>Chelicerata</taxon>
        <taxon>Arachnida</taxon>
        <taxon>Araneae</taxon>
        <taxon>Araneomorphae</taxon>
        <taxon>Entelegynae</taxon>
        <taxon>Araneoidea</taxon>
        <taxon>Araneidae</taxon>
        <taxon>Caerostris</taxon>
    </lineage>
</organism>
<accession>A0AAV4RBF8</accession>
<keyword evidence="2" id="KW-1185">Reference proteome</keyword>
<evidence type="ECO:0008006" key="3">
    <source>
        <dbReference type="Google" id="ProtNLM"/>
    </source>
</evidence>
<reference evidence="1 2" key="1">
    <citation type="submission" date="2021-06" db="EMBL/GenBank/DDBJ databases">
        <title>Caerostris darwini draft genome.</title>
        <authorList>
            <person name="Kono N."/>
            <person name="Arakawa K."/>
        </authorList>
    </citation>
    <scope>NUCLEOTIDE SEQUENCE [LARGE SCALE GENOMIC DNA]</scope>
</reference>
<proteinExistence type="predicted"/>
<evidence type="ECO:0000313" key="2">
    <source>
        <dbReference type="Proteomes" id="UP001054837"/>
    </source>
</evidence>
<dbReference type="EMBL" id="BPLQ01005855">
    <property type="protein sequence ID" value="GIY17949.1"/>
    <property type="molecule type" value="Genomic_DNA"/>
</dbReference>
<sequence length="97" mass="11340">MSSHMYSLYFFPNIFWIGRETNAEQRVCLRNLLLKQNFSASSRADLQAKGKKSLSSKPEALRRYWSQYFTIDWANTIMHVFSHFQSSVLTSLGQLKV</sequence>
<dbReference type="Proteomes" id="UP001054837">
    <property type="component" value="Unassembled WGS sequence"/>
</dbReference>